<evidence type="ECO:0000313" key="1">
    <source>
        <dbReference type="EMBL" id="GBB90368.1"/>
    </source>
</evidence>
<dbReference type="Gene3D" id="3.80.10.10">
    <property type="entry name" value="Ribonuclease Inhibitor"/>
    <property type="match status" value="1"/>
</dbReference>
<dbReference type="AlphaFoldDB" id="A0A2Z6RCX1"/>
<organism evidence="1 2">
    <name type="scientific">Rhizophagus clarus</name>
    <dbReference type="NCBI Taxonomy" id="94130"/>
    <lineage>
        <taxon>Eukaryota</taxon>
        <taxon>Fungi</taxon>
        <taxon>Fungi incertae sedis</taxon>
        <taxon>Mucoromycota</taxon>
        <taxon>Glomeromycotina</taxon>
        <taxon>Glomeromycetes</taxon>
        <taxon>Glomerales</taxon>
        <taxon>Glomeraceae</taxon>
        <taxon>Rhizophagus</taxon>
    </lineage>
</organism>
<dbReference type="Proteomes" id="UP000247702">
    <property type="component" value="Unassembled WGS sequence"/>
</dbReference>
<evidence type="ECO:0000313" key="2">
    <source>
        <dbReference type="Proteomes" id="UP000247702"/>
    </source>
</evidence>
<protein>
    <recommendedName>
        <fullName evidence="3">F-box domain-containing protein</fullName>
    </recommendedName>
</protein>
<dbReference type="InterPro" id="IPR032675">
    <property type="entry name" value="LRR_dom_sf"/>
</dbReference>
<name>A0A2Z6RCX1_9GLOM</name>
<dbReference type="EMBL" id="BEXD01000813">
    <property type="protein sequence ID" value="GBB90368.1"/>
    <property type="molecule type" value="Genomic_DNA"/>
</dbReference>
<gene>
    <name evidence="1" type="ORF">RclHR1_01730016</name>
</gene>
<evidence type="ECO:0008006" key="3">
    <source>
        <dbReference type="Google" id="ProtNLM"/>
    </source>
</evidence>
<proteinExistence type="predicted"/>
<reference evidence="1 2" key="1">
    <citation type="submission" date="2017-11" db="EMBL/GenBank/DDBJ databases">
        <title>The genome of Rhizophagus clarus HR1 reveals common genetic basis of auxotrophy among arbuscular mycorrhizal fungi.</title>
        <authorList>
            <person name="Kobayashi Y."/>
        </authorList>
    </citation>
    <scope>NUCLEOTIDE SEQUENCE [LARGE SCALE GENOMIC DNA]</scope>
    <source>
        <strain evidence="1 2">HR1</strain>
    </source>
</reference>
<accession>A0A2Z6RCX1</accession>
<keyword evidence="2" id="KW-1185">Reference proteome</keyword>
<comment type="caution">
    <text evidence="1">The sequence shown here is derived from an EMBL/GenBank/DDBJ whole genome shotgun (WGS) entry which is preliminary data.</text>
</comment>
<dbReference type="SUPFAM" id="SSF52047">
    <property type="entry name" value="RNI-like"/>
    <property type="match status" value="1"/>
</dbReference>
<sequence>MLLLSIDTLNNIIEYLDEDQNSLHSCLLVNRLWCQVSVRILWRSVWNYKTLIACLPNESRKILYENGISIPNSKPPIFNYASFCKFLSVDQININIEQLFKNHRYFLSYNSINNIYMITQEIFKLFMNQITSLKSLSFYLFKRDLIIYHTGAKECLKDLKELRCCTDISPEFFHQLSQICHNIQSLTLSFRGIISNGLTDLISSQKNLKYLYMLQFYNYENLNDIIISLTKIPNTLIKLSIHGYGGLRYASLSFISNFTNLQELILSFYNIDSFEDFKILQYVRFSKLESLKFQFEFPRNDLLIKFLENNGKNLKEFYVNKSNEELNLAVIKYCPNLRKLFSEFKNSELDSLKMILNNLHNLESIKISYNEEGFNEKDLFDILVKCSPKNVCELILSSSYKKFDLLPNELESFFLNWMNRVPRTSLSLIIINFVISDENKKIIEKYINLGIIKKFKIGY</sequence>